<organism evidence="1 2">
    <name type="scientific">Enterococcus camelliae</name>
    <dbReference type="NCBI Taxonomy" id="453959"/>
    <lineage>
        <taxon>Bacteria</taxon>
        <taxon>Bacillati</taxon>
        <taxon>Bacillota</taxon>
        <taxon>Bacilli</taxon>
        <taxon>Lactobacillales</taxon>
        <taxon>Enterococcaceae</taxon>
        <taxon>Enterococcus</taxon>
    </lineage>
</organism>
<gene>
    <name evidence="1" type="ORF">ACFSR0_04485</name>
</gene>
<evidence type="ECO:0008006" key="3">
    <source>
        <dbReference type="Google" id="ProtNLM"/>
    </source>
</evidence>
<dbReference type="RefSeq" id="WP_379980335.1">
    <property type="nucleotide sequence ID" value="NZ_JBHUMO010000032.1"/>
</dbReference>
<reference evidence="2" key="1">
    <citation type="journal article" date="2019" name="Int. J. Syst. Evol. Microbiol.">
        <title>The Global Catalogue of Microorganisms (GCM) 10K type strain sequencing project: providing services to taxonomists for standard genome sequencing and annotation.</title>
        <authorList>
            <consortium name="The Broad Institute Genomics Platform"/>
            <consortium name="The Broad Institute Genome Sequencing Center for Infectious Disease"/>
            <person name="Wu L."/>
            <person name="Ma J."/>
        </authorList>
    </citation>
    <scope>NUCLEOTIDE SEQUENCE [LARGE SCALE GENOMIC DNA]</scope>
    <source>
        <strain evidence="2">TISTR 932</strain>
    </source>
</reference>
<sequence>MDIKNFFEDDQRYQLTLVELAAIDNVGSMLTLPYLQNYLDLSEYKLNTLINDLNDSWYNLFNQQLFIKNGKNFIVHREISINKITKFKSYLAKRSLPFRMFISTLLHKNLKEFSEENYISFSKSYNVQKTLIHILSHYNIYIEKDVFVGDETTIQLLAYQLLFTVYYENEYLFPDEMKQAAVEYYRILESIFNWSLTPLEKTKIELYLILTIIRQSSTGFNYLIALTDSKKMIALTQGWEKISDNSPAHFLLFLFCQGMIDAITIDDEKLLLYLGNEKRRFITLFTNYFQVSVDDFFENPLFNIEFQRIILRQKFFPIVFQSFETIGSSAIMQNLFVSYDHFIRLLLSHYTFFNDELKNNSYYDFMMLLYHFFPIKEFEPTVTICIHFSRGKLYSEFIADLITNFYLLPIKIEYKLSNRTDIYLSDFENKKFIRKQIIWKNPPDSRDWQIFIDTLSKARSEKYKKES</sequence>
<proteinExistence type="predicted"/>
<dbReference type="EMBL" id="JBHUMO010000032">
    <property type="protein sequence ID" value="MFD2728686.1"/>
    <property type="molecule type" value="Genomic_DNA"/>
</dbReference>
<keyword evidence="2" id="KW-1185">Reference proteome</keyword>
<name>A0ABW5THS5_9ENTE</name>
<accession>A0ABW5THS5</accession>
<dbReference type="Proteomes" id="UP001597427">
    <property type="component" value="Unassembled WGS sequence"/>
</dbReference>
<protein>
    <recommendedName>
        <fullName evidence="3">Mga helix-turn-helix domain-containing protein</fullName>
    </recommendedName>
</protein>
<comment type="caution">
    <text evidence="1">The sequence shown here is derived from an EMBL/GenBank/DDBJ whole genome shotgun (WGS) entry which is preliminary data.</text>
</comment>
<evidence type="ECO:0000313" key="1">
    <source>
        <dbReference type="EMBL" id="MFD2728686.1"/>
    </source>
</evidence>
<evidence type="ECO:0000313" key="2">
    <source>
        <dbReference type="Proteomes" id="UP001597427"/>
    </source>
</evidence>